<dbReference type="AlphaFoldDB" id="A0A4C1TPG1"/>
<dbReference type="EMBL" id="BGZK01000075">
    <property type="protein sequence ID" value="GBP15871.1"/>
    <property type="molecule type" value="Genomic_DNA"/>
</dbReference>
<keyword evidence="3" id="KW-1185">Reference proteome</keyword>
<comment type="caution">
    <text evidence="2">The sequence shown here is derived from an EMBL/GenBank/DDBJ whole genome shotgun (WGS) entry which is preliminary data.</text>
</comment>
<feature type="compositionally biased region" description="Polar residues" evidence="1">
    <location>
        <begin position="65"/>
        <end position="75"/>
    </location>
</feature>
<proteinExistence type="predicted"/>
<protein>
    <submittedName>
        <fullName evidence="2">Uncharacterized protein</fullName>
    </submittedName>
</protein>
<evidence type="ECO:0000256" key="1">
    <source>
        <dbReference type="SAM" id="MobiDB-lite"/>
    </source>
</evidence>
<organism evidence="2 3">
    <name type="scientific">Eumeta variegata</name>
    <name type="common">Bagworm moth</name>
    <name type="synonym">Eumeta japonica</name>
    <dbReference type="NCBI Taxonomy" id="151549"/>
    <lineage>
        <taxon>Eukaryota</taxon>
        <taxon>Metazoa</taxon>
        <taxon>Ecdysozoa</taxon>
        <taxon>Arthropoda</taxon>
        <taxon>Hexapoda</taxon>
        <taxon>Insecta</taxon>
        <taxon>Pterygota</taxon>
        <taxon>Neoptera</taxon>
        <taxon>Endopterygota</taxon>
        <taxon>Lepidoptera</taxon>
        <taxon>Glossata</taxon>
        <taxon>Ditrysia</taxon>
        <taxon>Tineoidea</taxon>
        <taxon>Psychidae</taxon>
        <taxon>Oiketicinae</taxon>
        <taxon>Eumeta</taxon>
    </lineage>
</organism>
<sequence>MALVNFSSVGFGVPSALEDGTHPVASAGPLRVPLDDLLYSPADHQPADAAAPHRHDPYAPPGDSSAPTTSSTQTRAKLRKRAGTAYLPPPNQFTHYPHENNPYAPRSQLHTRVFQQQRLDQRIAYDNTGQYVHDPSGDYDFEQRRGPDSPTYLDPPYGPTAGRAPPSPAPTTSAPATPADRPPGFTKVEPGGSGSKTQLHAVLDYDEDYYDDVPGPESGESTGRPSAGCARAARSHLKVDKLNVSLSFVLRHSTAGVCIRACDTSVSQSSVGWFDMNA</sequence>
<dbReference type="OrthoDB" id="6630583at2759"/>
<dbReference type="Proteomes" id="UP000299102">
    <property type="component" value="Unassembled WGS sequence"/>
</dbReference>
<accession>A0A4C1TPG1</accession>
<feature type="compositionally biased region" description="Low complexity" evidence="1">
    <location>
        <begin position="159"/>
        <end position="183"/>
    </location>
</feature>
<feature type="region of interest" description="Disordered" evidence="1">
    <location>
        <begin position="36"/>
        <end position="105"/>
    </location>
</feature>
<gene>
    <name evidence="2" type="ORF">EVAR_12469_1</name>
</gene>
<feature type="compositionally biased region" description="Low complexity" evidence="1">
    <location>
        <begin position="41"/>
        <end position="50"/>
    </location>
</feature>
<reference evidence="2 3" key="1">
    <citation type="journal article" date="2019" name="Commun. Biol.">
        <title>The bagworm genome reveals a unique fibroin gene that provides high tensile strength.</title>
        <authorList>
            <person name="Kono N."/>
            <person name="Nakamura H."/>
            <person name="Ohtoshi R."/>
            <person name="Tomita M."/>
            <person name="Numata K."/>
            <person name="Arakawa K."/>
        </authorList>
    </citation>
    <scope>NUCLEOTIDE SEQUENCE [LARGE SCALE GENOMIC DNA]</scope>
</reference>
<evidence type="ECO:0000313" key="3">
    <source>
        <dbReference type="Proteomes" id="UP000299102"/>
    </source>
</evidence>
<feature type="region of interest" description="Disordered" evidence="1">
    <location>
        <begin position="126"/>
        <end position="197"/>
    </location>
</feature>
<name>A0A4C1TPG1_EUMVA</name>
<evidence type="ECO:0000313" key="2">
    <source>
        <dbReference type="EMBL" id="GBP15871.1"/>
    </source>
</evidence>